<name>A0A1H3X5B1_9GAMM</name>
<gene>
    <name evidence="1" type="ORF">SAMN02745729_10142</name>
</gene>
<protein>
    <submittedName>
        <fullName evidence="1">Uncharacterized protein</fullName>
    </submittedName>
</protein>
<organism evidence="1 2">
    <name type="scientific">Marinobacterium iners DSM 11526</name>
    <dbReference type="NCBI Taxonomy" id="1122198"/>
    <lineage>
        <taxon>Bacteria</taxon>
        <taxon>Pseudomonadati</taxon>
        <taxon>Pseudomonadota</taxon>
        <taxon>Gammaproteobacteria</taxon>
        <taxon>Oceanospirillales</taxon>
        <taxon>Oceanospirillaceae</taxon>
        <taxon>Marinobacterium</taxon>
    </lineage>
</organism>
<proteinExistence type="predicted"/>
<dbReference type="RefSeq" id="WP_091821220.1">
    <property type="nucleotide sequence ID" value="NZ_FNRJ01000001.1"/>
</dbReference>
<dbReference type="AlphaFoldDB" id="A0A1H3X5B1"/>
<sequence>MALNSTAINGSSLNGGGSSYFKDGAAAAVLGLAASAYISVIQPAAGQATIATASHDVSMRVETNGYGQTLTDLEVSGGGTRWVKPIGAGAVCIDTSCTAAVTRYMAGVAQAGINASGRGRVATWGYGDAVQLHLTPTAEGTRRVPALGSQVRTSISTDSAVGSKVHYTHVGAALGMACTARQTVTQSGSIEHAQFGFVSLSAGGIRPEDAYISLTASGSGNPIIGYRGRAEVAVTGTARQMVLSDAKGAAVLSIDSVAQPAINGIHEATATGSFGKVVASDDARVRTNVHGLADFGFGSTARAWTRLYVAAKTTVGFSADPLLWNIASLADAVTAFDFSASVAGPTRTRLSKGIASFSVDSFEYSTIIRGYRADGACVLSGVGAGQTSRGFRAVSEISLSPETGWINVYRRVDTGMQHAGYAFSSLSQPFTVRHMAAFSGLELLTARAEPGSNLSRPAPEFRTFIVPGYITEFAVPDDDRRFVA</sequence>
<dbReference type="STRING" id="1122198.SAMN02745729_10142"/>
<dbReference type="Proteomes" id="UP000242469">
    <property type="component" value="Unassembled WGS sequence"/>
</dbReference>
<keyword evidence="2" id="KW-1185">Reference proteome</keyword>
<evidence type="ECO:0000313" key="2">
    <source>
        <dbReference type="Proteomes" id="UP000242469"/>
    </source>
</evidence>
<reference evidence="2" key="1">
    <citation type="submission" date="2016-10" db="EMBL/GenBank/DDBJ databases">
        <authorList>
            <person name="Varghese N."/>
            <person name="Submissions S."/>
        </authorList>
    </citation>
    <scope>NUCLEOTIDE SEQUENCE [LARGE SCALE GENOMIC DNA]</scope>
    <source>
        <strain evidence="2">DSM 11526</strain>
    </source>
</reference>
<dbReference type="EMBL" id="FNRJ01000001">
    <property type="protein sequence ID" value="SDZ94443.1"/>
    <property type="molecule type" value="Genomic_DNA"/>
</dbReference>
<evidence type="ECO:0000313" key="1">
    <source>
        <dbReference type="EMBL" id="SDZ94443.1"/>
    </source>
</evidence>
<accession>A0A1H3X5B1</accession>